<evidence type="ECO:0000313" key="2">
    <source>
        <dbReference type="Proteomes" id="UP000447434"/>
    </source>
</evidence>
<protein>
    <submittedName>
        <fullName evidence="1">Uncharacterized protein</fullName>
    </submittedName>
</protein>
<keyword evidence="2" id="KW-1185">Reference proteome</keyword>
<proteinExistence type="predicted"/>
<accession>A0A6A4N4L8</accession>
<reference evidence="2" key="1">
    <citation type="journal article" date="2020" name="Nat. Commun.">
        <title>Genome sequence of the cluster root forming white lupin.</title>
        <authorList>
            <person name="Hufnagel B."/>
            <person name="Marques A."/>
            <person name="Soriano A."/>
            <person name="Marques L."/>
            <person name="Divol F."/>
            <person name="Doumas P."/>
            <person name="Sallet E."/>
            <person name="Mancinotti D."/>
            <person name="Carrere S."/>
            <person name="Marande W."/>
            <person name="Arribat S."/>
            <person name="Keller J."/>
            <person name="Huneau C."/>
            <person name="Blein T."/>
            <person name="Aime D."/>
            <person name="Laguerre M."/>
            <person name="Taylor J."/>
            <person name="Schubert V."/>
            <person name="Nelson M."/>
            <person name="Geu-Flores F."/>
            <person name="Crespi M."/>
            <person name="Gallardo-Guerrero K."/>
            <person name="Delaux P.-M."/>
            <person name="Salse J."/>
            <person name="Berges H."/>
            <person name="Guyot R."/>
            <person name="Gouzy J."/>
            <person name="Peret B."/>
        </authorList>
    </citation>
    <scope>NUCLEOTIDE SEQUENCE [LARGE SCALE GENOMIC DNA]</scope>
    <source>
        <strain evidence="2">cv. Amiga</strain>
    </source>
</reference>
<name>A0A6A4N4L8_LUPAL</name>
<organism evidence="1 2">
    <name type="scientific">Lupinus albus</name>
    <name type="common">White lupine</name>
    <name type="synonym">Lupinus termis</name>
    <dbReference type="NCBI Taxonomy" id="3870"/>
    <lineage>
        <taxon>Eukaryota</taxon>
        <taxon>Viridiplantae</taxon>
        <taxon>Streptophyta</taxon>
        <taxon>Embryophyta</taxon>
        <taxon>Tracheophyta</taxon>
        <taxon>Spermatophyta</taxon>
        <taxon>Magnoliopsida</taxon>
        <taxon>eudicotyledons</taxon>
        <taxon>Gunneridae</taxon>
        <taxon>Pentapetalae</taxon>
        <taxon>rosids</taxon>
        <taxon>fabids</taxon>
        <taxon>Fabales</taxon>
        <taxon>Fabaceae</taxon>
        <taxon>Papilionoideae</taxon>
        <taxon>50 kb inversion clade</taxon>
        <taxon>genistoids sensu lato</taxon>
        <taxon>core genistoids</taxon>
        <taxon>Genisteae</taxon>
        <taxon>Lupinus</taxon>
    </lineage>
</organism>
<gene>
    <name evidence="1" type="ORF">Lalb_Chr24g0400731</name>
</gene>
<sequence length="52" mass="6009">MFLSQSFCKLQSGSQLLTFLFPIFTRLCHAPCLYTQRHFQIEFLGNRVGALV</sequence>
<dbReference type="Proteomes" id="UP000447434">
    <property type="component" value="Chromosome 24"/>
</dbReference>
<comment type="caution">
    <text evidence="1">The sequence shown here is derived from an EMBL/GenBank/DDBJ whole genome shotgun (WGS) entry which is preliminary data.</text>
</comment>
<dbReference type="AlphaFoldDB" id="A0A6A4N4L8"/>
<evidence type="ECO:0000313" key="1">
    <source>
        <dbReference type="EMBL" id="KAE9586335.1"/>
    </source>
</evidence>
<dbReference type="EMBL" id="WOCE01000024">
    <property type="protein sequence ID" value="KAE9586335.1"/>
    <property type="molecule type" value="Genomic_DNA"/>
</dbReference>